<evidence type="ECO:0000256" key="2">
    <source>
        <dbReference type="ARBA" id="ARBA00009237"/>
    </source>
</evidence>
<dbReference type="FunFam" id="2.70.170.10:FF:000016">
    <property type="entry name" value="Nicotinic acetylcholine receptor subunit"/>
    <property type="match status" value="1"/>
</dbReference>
<dbReference type="SUPFAM" id="SSF90112">
    <property type="entry name" value="Neurotransmitter-gated ion-channel transmembrane pore"/>
    <property type="match status" value="1"/>
</dbReference>
<dbReference type="Gene3D" id="1.20.58.390">
    <property type="entry name" value="Neurotransmitter-gated ion-channel transmembrane domain"/>
    <property type="match status" value="1"/>
</dbReference>
<name>A0A8J1TG89_OWEFU</name>
<reference evidence="7" key="1">
    <citation type="submission" date="2022-03" db="EMBL/GenBank/DDBJ databases">
        <authorList>
            <person name="Martin C."/>
        </authorList>
    </citation>
    <scope>NUCLEOTIDE SEQUENCE</scope>
</reference>
<comment type="caution">
    <text evidence="7">The sequence shown here is derived from an EMBL/GenBank/DDBJ whole genome shotgun (WGS) entry which is preliminary data.</text>
</comment>
<dbReference type="InterPro" id="IPR036719">
    <property type="entry name" value="Neuro-gated_channel_TM_sf"/>
</dbReference>
<evidence type="ECO:0000256" key="6">
    <source>
        <dbReference type="RuleBase" id="RU000687"/>
    </source>
</evidence>
<evidence type="ECO:0000313" key="8">
    <source>
        <dbReference type="Proteomes" id="UP000749559"/>
    </source>
</evidence>
<dbReference type="Proteomes" id="UP000749559">
    <property type="component" value="Unassembled WGS sequence"/>
</dbReference>
<dbReference type="EMBL" id="CAIIXF020000002">
    <property type="protein sequence ID" value="CAH1776885.1"/>
    <property type="molecule type" value="Genomic_DNA"/>
</dbReference>
<feature type="transmembrane region" description="Helical" evidence="6">
    <location>
        <begin position="303"/>
        <end position="324"/>
    </location>
</feature>
<comment type="subcellular location">
    <subcellularLocation>
        <location evidence="1">Membrane</location>
        <topology evidence="1">Multi-pass membrane protein</topology>
    </subcellularLocation>
</comment>
<evidence type="ECO:0000256" key="5">
    <source>
        <dbReference type="ARBA" id="ARBA00023136"/>
    </source>
</evidence>
<keyword evidence="3 6" id="KW-0812">Transmembrane</keyword>
<evidence type="ECO:0000256" key="4">
    <source>
        <dbReference type="ARBA" id="ARBA00022989"/>
    </source>
</evidence>
<keyword evidence="4 6" id="KW-1133">Transmembrane helix</keyword>
<organism evidence="7 8">
    <name type="scientific">Owenia fusiformis</name>
    <name type="common">Polychaete worm</name>
    <dbReference type="NCBI Taxonomy" id="6347"/>
    <lineage>
        <taxon>Eukaryota</taxon>
        <taxon>Metazoa</taxon>
        <taxon>Spiralia</taxon>
        <taxon>Lophotrochozoa</taxon>
        <taxon>Annelida</taxon>
        <taxon>Polychaeta</taxon>
        <taxon>Sedentaria</taxon>
        <taxon>Canalipalpata</taxon>
        <taxon>Sabellida</taxon>
        <taxon>Oweniida</taxon>
        <taxon>Oweniidae</taxon>
        <taxon>Owenia</taxon>
    </lineage>
</organism>
<keyword evidence="6" id="KW-0732">Signal</keyword>
<feature type="transmembrane region" description="Helical" evidence="6">
    <location>
        <begin position="239"/>
        <end position="261"/>
    </location>
</feature>
<dbReference type="CDD" id="cd18997">
    <property type="entry name" value="LGIC_ECD_nAChR"/>
    <property type="match status" value="1"/>
</dbReference>
<dbReference type="InterPro" id="IPR006202">
    <property type="entry name" value="Neur_chan_lig-bd"/>
</dbReference>
<feature type="chain" id="PRO_5042621048" evidence="6">
    <location>
        <begin position="21"/>
        <end position="472"/>
    </location>
</feature>
<dbReference type="GO" id="GO:0016020">
    <property type="term" value="C:membrane"/>
    <property type="evidence" value="ECO:0007669"/>
    <property type="project" value="UniProtKB-SubCell"/>
</dbReference>
<accession>A0A8J1TG89</accession>
<dbReference type="GO" id="GO:0004888">
    <property type="term" value="F:transmembrane signaling receptor activity"/>
    <property type="evidence" value="ECO:0007669"/>
    <property type="project" value="InterPro"/>
</dbReference>
<feature type="transmembrane region" description="Helical" evidence="6">
    <location>
        <begin position="453"/>
        <end position="471"/>
    </location>
</feature>
<dbReference type="CDD" id="cd19051">
    <property type="entry name" value="LGIC_TM_cation"/>
    <property type="match status" value="1"/>
</dbReference>
<dbReference type="PANTHER" id="PTHR18945">
    <property type="entry name" value="NEUROTRANSMITTER GATED ION CHANNEL"/>
    <property type="match status" value="1"/>
</dbReference>
<dbReference type="Gene3D" id="2.70.170.10">
    <property type="entry name" value="Neurotransmitter-gated ion-channel ligand-binding domain"/>
    <property type="match status" value="1"/>
</dbReference>
<dbReference type="OrthoDB" id="5975154at2759"/>
<dbReference type="InterPro" id="IPR006029">
    <property type="entry name" value="Neurotrans-gated_channel_TM"/>
</dbReference>
<dbReference type="AlphaFoldDB" id="A0A8J1TG89"/>
<dbReference type="PROSITE" id="PS00236">
    <property type="entry name" value="NEUROTR_ION_CHANNEL"/>
    <property type="match status" value="1"/>
</dbReference>
<keyword evidence="6" id="KW-0407">Ion channel</keyword>
<dbReference type="PRINTS" id="PR00252">
    <property type="entry name" value="NRIONCHANNEL"/>
</dbReference>
<gene>
    <name evidence="7" type="ORF">OFUS_LOCUS4015</name>
</gene>
<keyword evidence="6" id="KW-0813">Transport</keyword>
<keyword evidence="8" id="KW-1185">Reference proteome</keyword>
<sequence>MISFGVKSFLLIVVSQMATAIVYNKSHDIRLHDDLLRYYLPTSRPGLDIDAIANITMDIAINQIRQLDVRNRALHSFLWFRTFWNDPRLRWDPNDYGNIEEMRFKKNEIWLPDITLFNNAGDDPSDLEHFSDLDITVWHSGNARWLVPSVAATSCNVDIAYYPFDTQYCYIFLGSWNYAMDQLDIFPLNATGDKSNFVLHGEWELIDFPVSRRVKTYACCPDSFSDLRFTIVLKRKPMFYIYNIIVPCALLMTISIVGFLMPIEAGARAHLSIMVLLSMIVLQLTISESIPTQSDVIPMLSQYLGFIIFIMCLSVCLTIGSLNIHFNGTHGKPVPEFIKRNIIQRLGRVLGVRPVSHMQGNITKEKYVQKVSEQGINLGFINGAESQATTRTSNRYGHSDPTNAHNSTRDETLEVLQFLKTEKQRNLDAVAKQQNGLNSKMEWAKCALVMDRVVFLITLIFSLTVCLVIFLY</sequence>
<dbReference type="GO" id="GO:0005230">
    <property type="term" value="F:extracellular ligand-gated monoatomic ion channel activity"/>
    <property type="evidence" value="ECO:0007669"/>
    <property type="project" value="InterPro"/>
</dbReference>
<keyword evidence="5 6" id="KW-0472">Membrane</keyword>
<feature type="signal peptide" evidence="6">
    <location>
        <begin position="1"/>
        <end position="20"/>
    </location>
</feature>
<dbReference type="InterPro" id="IPR018000">
    <property type="entry name" value="Neurotransmitter_ion_chnl_CS"/>
</dbReference>
<dbReference type="SUPFAM" id="SSF63712">
    <property type="entry name" value="Nicotinic receptor ligand binding domain-like"/>
    <property type="match status" value="1"/>
</dbReference>
<dbReference type="Pfam" id="PF02932">
    <property type="entry name" value="Neur_chan_memb"/>
    <property type="match status" value="1"/>
</dbReference>
<keyword evidence="6" id="KW-0406">Ion transport</keyword>
<dbReference type="InterPro" id="IPR006201">
    <property type="entry name" value="Neur_channel"/>
</dbReference>
<protein>
    <submittedName>
        <fullName evidence="7">Uncharacterized protein</fullName>
    </submittedName>
</protein>
<comment type="similarity">
    <text evidence="2">Belongs to the ligand-gated ion channel (TC 1.A.9) family. Acetylcholine receptor (TC 1.A.9.1) subfamily.</text>
</comment>
<evidence type="ECO:0000256" key="1">
    <source>
        <dbReference type="ARBA" id="ARBA00004141"/>
    </source>
</evidence>
<proteinExistence type="inferred from homology"/>
<evidence type="ECO:0000256" key="3">
    <source>
        <dbReference type="ARBA" id="ARBA00022692"/>
    </source>
</evidence>
<dbReference type="InterPro" id="IPR036734">
    <property type="entry name" value="Neur_chan_lig-bd_sf"/>
</dbReference>
<dbReference type="Pfam" id="PF02931">
    <property type="entry name" value="Neur_chan_LBD"/>
    <property type="match status" value="1"/>
</dbReference>
<dbReference type="InterPro" id="IPR038050">
    <property type="entry name" value="Neuro_actylchol_rec"/>
</dbReference>
<evidence type="ECO:0000313" key="7">
    <source>
        <dbReference type="EMBL" id="CAH1776885.1"/>
    </source>
</evidence>
<feature type="transmembrane region" description="Helical" evidence="6">
    <location>
        <begin position="273"/>
        <end position="291"/>
    </location>
</feature>